<keyword evidence="1" id="KW-1133">Transmembrane helix</keyword>
<keyword evidence="1" id="KW-0812">Transmembrane</keyword>
<keyword evidence="3" id="KW-1185">Reference proteome</keyword>
<keyword evidence="1" id="KW-0472">Membrane</keyword>
<dbReference type="Proteomes" id="UP001176961">
    <property type="component" value="Unassembled WGS sequence"/>
</dbReference>
<comment type="caution">
    <text evidence="2">The sequence shown here is derived from an EMBL/GenBank/DDBJ whole genome shotgun (WGS) entry which is preliminary data.</text>
</comment>
<protein>
    <submittedName>
        <fullName evidence="2">Uncharacterized protein</fullName>
    </submittedName>
</protein>
<evidence type="ECO:0000313" key="3">
    <source>
        <dbReference type="Proteomes" id="UP001176961"/>
    </source>
</evidence>
<sequence>MLILALLDFAVEAIVFGLYVFIYCNPKSSILISKIIPHSLDILIFSNAYFIIILNRRIRQRVLGFLGCPRKLQKRGAATPSIRSYTHSNVHITRY</sequence>
<evidence type="ECO:0000256" key="1">
    <source>
        <dbReference type="SAM" id="Phobius"/>
    </source>
</evidence>
<feature type="transmembrane region" description="Helical" evidence="1">
    <location>
        <begin position="5"/>
        <end position="23"/>
    </location>
</feature>
<feature type="transmembrane region" description="Helical" evidence="1">
    <location>
        <begin position="35"/>
        <end position="54"/>
    </location>
</feature>
<dbReference type="AlphaFoldDB" id="A0AA36HD42"/>
<evidence type="ECO:0000313" key="2">
    <source>
        <dbReference type="EMBL" id="CAJ0608604.1"/>
    </source>
</evidence>
<organism evidence="2 3">
    <name type="scientific">Cylicocyclus nassatus</name>
    <name type="common">Nematode worm</name>
    <dbReference type="NCBI Taxonomy" id="53992"/>
    <lineage>
        <taxon>Eukaryota</taxon>
        <taxon>Metazoa</taxon>
        <taxon>Ecdysozoa</taxon>
        <taxon>Nematoda</taxon>
        <taxon>Chromadorea</taxon>
        <taxon>Rhabditida</taxon>
        <taxon>Rhabditina</taxon>
        <taxon>Rhabditomorpha</taxon>
        <taxon>Strongyloidea</taxon>
        <taxon>Strongylidae</taxon>
        <taxon>Cylicocyclus</taxon>
    </lineage>
</organism>
<dbReference type="EMBL" id="CATQJL010000316">
    <property type="protein sequence ID" value="CAJ0608604.1"/>
    <property type="molecule type" value="Genomic_DNA"/>
</dbReference>
<proteinExistence type="predicted"/>
<accession>A0AA36HD42</accession>
<name>A0AA36HD42_CYLNA</name>
<reference evidence="2" key="1">
    <citation type="submission" date="2023-07" db="EMBL/GenBank/DDBJ databases">
        <authorList>
            <consortium name="CYATHOMIX"/>
        </authorList>
    </citation>
    <scope>NUCLEOTIDE SEQUENCE</scope>
    <source>
        <strain evidence="2">N/A</strain>
    </source>
</reference>
<gene>
    <name evidence="2" type="ORF">CYNAS_LOCUS20587</name>
</gene>